<name>A0ACB8UU41_9EURO</name>
<sequence>MAAEPVYVPRSSETVYHIAREVVQLLKQSGETLAVSESLTGGGVMATLTSVEGCSAVFRGGVVSYATPVKQHLLKVDGDLISEHGVIHSDVASQMATGARDIMTQQGMAQTSWGIGTTGVAGPDPQDGKPVGMVFIGVASAKGSKGFGPFLFPGSRERVRNATIIEALFLLRQELLSSREQA</sequence>
<comment type="caution">
    <text evidence="1">The sequence shown here is derived from an EMBL/GenBank/DDBJ whole genome shotgun (WGS) entry which is preliminary data.</text>
</comment>
<organism evidence="1">
    <name type="scientific">Ophidiomyces ophidiicola</name>
    <dbReference type="NCBI Taxonomy" id="1387563"/>
    <lineage>
        <taxon>Eukaryota</taxon>
        <taxon>Fungi</taxon>
        <taxon>Dikarya</taxon>
        <taxon>Ascomycota</taxon>
        <taxon>Pezizomycotina</taxon>
        <taxon>Eurotiomycetes</taxon>
        <taxon>Eurotiomycetidae</taxon>
        <taxon>Onygenales</taxon>
        <taxon>Onygenaceae</taxon>
        <taxon>Ophidiomyces</taxon>
    </lineage>
</organism>
<reference evidence="1" key="1">
    <citation type="journal article" date="2022" name="bioRxiv">
        <title>Population genetic analysis of Ophidiomyces ophidiicola, the causative agent of snake fungal disease, indicates recent introductions to the USA.</title>
        <authorList>
            <person name="Ladner J.T."/>
            <person name="Palmer J.M."/>
            <person name="Ettinger C.L."/>
            <person name="Stajich J.E."/>
            <person name="Farrell T.M."/>
            <person name="Glorioso B.M."/>
            <person name="Lawson B."/>
            <person name="Price S.J."/>
            <person name="Stengle A.G."/>
            <person name="Grear D.A."/>
            <person name="Lorch J.M."/>
        </authorList>
    </citation>
    <scope>NUCLEOTIDE SEQUENCE</scope>
    <source>
        <strain evidence="1">NWHC 24266-5</strain>
    </source>
</reference>
<proteinExistence type="predicted"/>
<gene>
    <name evidence="1" type="ORF">LOY88_004358</name>
</gene>
<dbReference type="EMBL" id="JALBCA010000065">
    <property type="protein sequence ID" value="KAI2384935.1"/>
    <property type="molecule type" value="Genomic_DNA"/>
</dbReference>
<protein>
    <submittedName>
        <fullName evidence="1">Uncharacterized protein</fullName>
    </submittedName>
</protein>
<evidence type="ECO:0000313" key="1">
    <source>
        <dbReference type="EMBL" id="KAI2384935.1"/>
    </source>
</evidence>
<accession>A0ACB8UU41</accession>